<name>A9WRQ8_RENSM</name>
<keyword evidence="2" id="KW-1185">Reference proteome</keyword>
<reference evidence="2" key="1">
    <citation type="journal article" date="2008" name="J. Bacteriol.">
        <title>Genome sequence of the fish pathogen Renibacterium salmoninarum suggests reductive evolution away from an environmental Arthrobacter ancestor.</title>
        <authorList>
            <person name="Wiens G.D."/>
            <person name="Rockey D.D."/>
            <person name="Wu Z."/>
            <person name="Chang J."/>
            <person name="Levy R."/>
            <person name="Crane S."/>
            <person name="Chen D.S."/>
            <person name="Capri G.R."/>
            <person name="Burnett J.R."/>
            <person name="Sudheesh P.S."/>
            <person name="Schipma M.J."/>
            <person name="Burd H."/>
            <person name="Bhattacharyya A."/>
            <person name="Rhodes L.D."/>
            <person name="Kaul R."/>
            <person name="Strom M.S."/>
        </authorList>
    </citation>
    <scope>NUCLEOTIDE SEQUENCE [LARGE SCALE GENOMIC DNA]</scope>
    <source>
        <strain evidence="2">ATCC 33209 / DSM 20767 / JCM 11484 / NBRC 15589 / NCIMB 2235</strain>
    </source>
</reference>
<dbReference type="AlphaFoldDB" id="A9WRQ8"/>
<dbReference type="HOGENOM" id="CLU_090256_0_0_11"/>
<evidence type="ECO:0000313" key="1">
    <source>
        <dbReference type="EMBL" id="ABY24340.1"/>
    </source>
</evidence>
<protein>
    <recommendedName>
        <fullName evidence="3">PKD domain-containing protein</fullName>
    </recommendedName>
</protein>
<evidence type="ECO:0008006" key="3">
    <source>
        <dbReference type="Google" id="ProtNLM"/>
    </source>
</evidence>
<proteinExistence type="predicted"/>
<dbReference type="Proteomes" id="UP000002007">
    <property type="component" value="Chromosome"/>
</dbReference>
<organism evidence="1 2">
    <name type="scientific">Renibacterium salmoninarum (strain ATCC 33209 / DSM 20767 / JCM 11484 / NBRC 15589 / NCIMB 2235)</name>
    <dbReference type="NCBI Taxonomy" id="288705"/>
    <lineage>
        <taxon>Bacteria</taxon>
        <taxon>Bacillati</taxon>
        <taxon>Actinomycetota</taxon>
        <taxon>Actinomycetes</taxon>
        <taxon>Micrococcales</taxon>
        <taxon>Micrococcaceae</taxon>
        <taxon>Renibacterium</taxon>
    </lineage>
</organism>
<dbReference type="KEGG" id="rsa:RSal33209_2615"/>
<gene>
    <name evidence="1" type="ordered locus">RSal33209_2615</name>
</gene>
<sequence length="282" mass="30091">MPTMGEFFWRNDDGGIGTFIQVPGNNGWTSGSSITPKESQIYKYAQECITGTTDNSNSDAAHCGAISASQCKDGEHGQMVQWYVAGKGFDPPDWQKSGALTCVYDQKPVDVLEQIAAQIQTAFQQQPINAGALTSQPGINTLKGAQTNFVVDTKPQTFDLVLLGQKVHITATPVAYSYDYGDGTKLGPTQAAGITLSTDNIGQKTPTSHAYQDTLDYTAGVTTTFTGTYSVNGHPAVPIPGQGNFATNKVAIKVWRITTKLVDQNCLQNPAAWACPANTATK</sequence>
<evidence type="ECO:0000313" key="2">
    <source>
        <dbReference type="Proteomes" id="UP000002007"/>
    </source>
</evidence>
<dbReference type="STRING" id="288705.RSal33209_2615"/>
<accession>A9WRQ8</accession>
<dbReference type="EMBL" id="CP000910">
    <property type="protein sequence ID" value="ABY24340.1"/>
    <property type="molecule type" value="Genomic_DNA"/>
</dbReference>
<dbReference type="eggNOG" id="ENOG5032ZQT">
    <property type="taxonomic scope" value="Bacteria"/>
</dbReference>